<protein>
    <recommendedName>
        <fullName evidence="2">histidine kinase</fullName>
        <ecNumber evidence="2">2.7.13.3</ecNumber>
    </recommendedName>
</protein>
<comment type="caution">
    <text evidence="13">The sequence shown here is derived from an EMBL/GenBank/DDBJ whole genome shotgun (WGS) entry which is preliminary data.</text>
</comment>
<name>A0ABU3NZ22_9FIRM</name>
<dbReference type="Pfam" id="PF02518">
    <property type="entry name" value="HATPase_c"/>
    <property type="match status" value="1"/>
</dbReference>
<dbReference type="InterPro" id="IPR005467">
    <property type="entry name" value="His_kinase_dom"/>
</dbReference>
<dbReference type="NCBIfam" id="TIGR00229">
    <property type="entry name" value="sensory_box"/>
    <property type="match status" value="2"/>
</dbReference>
<evidence type="ECO:0000256" key="8">
    <source>
        <dbReference type="ARBA" id="ARBA00023012"/>
    </source>
</evidence>
<dbReference type="Pfam" id="PF00512">
    <property type="entry name" value="HisKA"/>
    <property type="match status" value="1"/>
</dbReference>
<evidence type="ECO:0000256" key="7">
    <source>
        <dbReference type="ARBA" id="ARBA00022840"/>
    </source>
</evidence>
<comment type="catalytic activity">
    <reaction evidence="1">
        <text>ATP + protein L-histidine = ADP + protein N-phospho-L-histidine.</text>
        <dbReference type="EC" id="2.7.13.3"/>
    </reaction>
</comment>
<dbReference type="PANTHER" id="PTHR43065">
    <property type="entry name" value="SENSOR HISTIDINE KINASE"/>
    <property type="match status" value="1"/>
</dbReference>
<dbReference type="RefSeq" id="WP_413780055.1">
    <property type="nucleotide sequence ID" value="NZ_JAUOZS010000001.1"/>
</dbReference>
<keyword evidence="3" id="KW-0597">Phosphoprotein</keyword>
<dbReference type="PROSITE" id="PS50113">
    <property type="entry name" value="PAC"/>
    <property type="match status" value="2"/>
</dbReference>
<evidence type="ECO:0000256" key="5">
    <source>
        <dbReference type="ARBA" id="ARBA00022741"/>
    </source>
</evidence>
<feature type="domain" description="PAC" evidence="12">
    <location>
        <begin position="201"/>
        <end position="252"/>
    </location>
</feature>
<dbReference type="SMART" id="SM00091">
    <property type="entry name" value="PAS"/>
    <property type="match status" value="2"/>
</dbReference>
<dbReference type="PROSITE" id="PS50112">
    <property type="entry name" value="PAS"/>
    <property type="match status" value="1"/>
</dbReference>
<dbReference type="InterPro" id="IPR003661">
    <property type="entry name" value="HisK_dim/P_dom"/>
</dbReference>
<dbReference type="Pfam" id="PF08448">
    <property type="entry name" value="PAS_4"/>
    <property type="match status" value="1"/>
</dbReference>
<dbReference type="SMART" id="SM00387">
    <property type="entry name" value="HATPase_c"/>
    <property type="match status" value="1"/>
</dbReference>
<dbReference type="InterPro" id="IPR000700">
    <property type="entry name" value="PAS-assoc_C"/>
</dbReference>
<feature type="coiled-coil region" evidence="9">
    <location>
        <begin position="243"/>
        <end position="274"/>
    </location>
</feature>
<dbReference type="PROSITE" id="PS50109">
    <property type="entry name" value="HIS_KIN"/>
    <property type="match status" value="1"/>
</dbReference>
<dbReference type="SUPFAM" id="SSF55874">
    <property type="entry name" value="ATPase domain of HSP90 chaperone/DNA topoisomerase II/histidine kinase"/>
    <property type="match status" value="1"/>
</dbReference>
<dbReference type="InterPro" id="IPR036097">
    <property type="entry name" value="HisK_dim/P_sf"/>
</dbReference>
<evidence type="ECO:0000256" key="3">
    <source>
        <dbReference type="ARBA" id="ARBA00022553"/>
    </source>
</evidence>
<keyword evidence="14" id="KW-1185">Reference proteome</keyword>
<gene>
    <name evidence="13" type="ORF">Q4T40_09865</name>
</gene>
<dbReference type="Proteomes" id="UP001254848">
    <property type="component" value="Unassembled WGS sequence"/>
</dbReference>
<sequence length="606" mass="66330">MKRSFKNPPVRGDAPFPGDPAALLDALPLGVLITDKEGRTLHANLLAHGLPDEAAHAVERILAKVKNSQPALETVELAKPDGRQLNLLISATALRDRRGEFAGAVVAIGDISREREQEREAARRNTQLESLLRHAPMGIALIDENLRYTAFTSVPEPLGQPRQVMNGGKIEDSVKPHHSPEVAAEVIKLHKTVLETGIPAKGTGWRFTRPDGSHYYADWELRRVSDGSKVLGLIGTAVDVTPHIETRNELEKLKDNLEQTVKERTAELARANATVATILETIADGYFATDAAWRVTYFNRTAELLTGIAGSKITGKRLWDTIPATPTFREPLRRVMADRRPEYFETAELHRGKWLEFSVYPSADGGLIVSLRDITARKTTEQELLRLCSLDLVGQMAAGISHEVRNPLTTVKGFLQLLARKPSYAGDKDVLELMISEIDRATGIITQFLSVAKTTPGEAVVADLNAIIANLHPLLESACLEHGKNLVLCTDQAIPTQLVNEKEIRQLLLNLVNNAIEAMQTKGRQVTVGTVRLSRREAALFVRDEGTGIPADITAKIGTPFMTTKDKGTGLGLATCYAIARRNNASVEFTTSPAGTTFSVRFKAGR</sequence>
<feature type="domain" description="Histidine kinase" evidence="10">
    <location>
        <begin position="399"/>
        <end position="606"/>
    </location>
</feature>
<keyword evidence="8" id="KW-0902">Two-component regulatory system</keyword>
<evidence type="ECO:0000256" key="9">
    <source>
        <dbReference type="SAM" id="Coils"/>
    </source>
</evidence>
<dbReference type="EMBL" id="JAUOZS010000001">
    <property type="protein sequence ID" value="MDT8901547.1"/>
    <property type="molecule type" value="Genomic_DNA"/>
</dbReference>
<dbReference type="EC" id="2.7.13.3" evidence="2"/>
<dbReference type="InterPro" id="IPR003594">
    <property type="entry name" value="HATPase_dom"/>
</dbReference>
<dbReference type="SUPFAM" id="SSF55785">
    <property type="entry name" value="PYP-like sensor domain (PAS domain)"/>
    <property type="match status" value="3"/>
</dbReference>
<keyword evidence="6" id="KW-0418">Kinase</keyword>
<dbReference type="InterPro" id="IPR000014">
    <property type="entry name" value="PAS"/>
</dbReference>
<evidence type="ECO:0000256" key="4">
    <source>
        <dbReference type="ARBA" id="ARBA00022679"/>
    </source>
</evidence>
<keyword evidence="9" id="KW-0175">Coiled coil</keyword>
<dbReference type="Gene3D" id="1.10.287.130">
    <property type="match status" value="1"/>
</dbReference>
<evidence type="ECO:0000259" key="10">
    <source>
        <dbReference type="PROSITE" id="PS50109"/>
    </source>
</evidence>
<dbReference type="InterPro" id="IPR004358">
    <property type="entry name" value="Sig_transdc_His_kin-like_C"/>
</dbReference>
<keyword evidence="5" id="KW-0547">Nucleotide-binding</keyword>
<organism evidence="13 14">
    <name type="scientific">Anaeroselena agilis</name>
    <dbReference type="NCBI Taxonomy" id="3063788"/>
    <lineage>
        <taxon>Bacteria</taxon>
        <taxon>Bacillati</taxon>
        <taxon>Bacillota</taxon>
        <taxon>Negativicutes</taxon>
        <taxon>Acetonemataceae</taxon>
        <taxon>Anaeroselena</taxon>
    </lineage>
</organism>
<dbReference type="InterPro" id="IPR013656">
    <property type="entry name" value="PAS_4"/>
</dbReference>
<accession>A0ABU3NZ22</accession>
<evidence type="ECO:0000256" key="2">
    <source>
        <dbReference type="ARBA" id="ARBA00012438"/>
    </source>
</evidence>
<keyword evidence="7" id="KW-0067">ATP-binding</keyword>
<dbReference type="CDD" id="cd00082">
    <property type="entry name" value="HisKA"/>
    <property type="match status" value="1"/>
</dbReference>
<dbReference type="Gene3D" id="3.30.565.10">
    <property type="entry name" value="Histidine kinase-like ATPase, C-terminal domain"/>
    <property type="match status" value="1"/>
</dbReference>
<dbReference type="Gene3D" id="3.30.450.20">
    <property type="entry name" value="PAS domain"/>
    <property type="match status" value="3"/>
</dbReference>
<dbReference type="Pfam" id="PF13426">
    <property type="entry name" value="PAS_9"/>
    <property type="match status" value="1"/>
</dbReference>
<feature type="domain" description="PAS" evidence="11">
    <location>
        <begin position="271"/>
        <end position="316"/>
    </location>
</feature>
<dbReference type="PRINTS" id="PR00344">
    <property type="entry name" value="BCTRLSENSOR"/>
</dbReference>
<evidence type="ECO:0000313" key="14">
    <source>
        <dbReference type="Proteomes" id="UP001254848"/>
    </source>
</evidence>
<dbReference type="InterPro" id="IPR036890">
    <property type="entry name" value="HATPase_C_sf"/>
</dbReference>
<evidence type="ECO:0000313" key="13">
    <source>
        <dbReference type="EMBL" id="MDT8901547.1"/>
    </source>
</evidence>
<dbReference type="CDD" id="cd00130">
    <property type="entry name" value="PAS"/>
    <property type="match status" value="2"/>
</dbReference>
<dbReference type="PANTHER" id="PTHR43065:SF46">
    <property type="entry name" value="C4-DICARBOXYLATE TRANSPORT SENSOR PROTEIN DCTB"/>
    <property type="match status" value="1"/>
</dbReference>
<dbReference type="SMART" id="SM00388">
    <property type="entry name" value="HisKA"/>
    <property type="match status" value="1"/>
</dbReference>
<evidence type="ECO:0000256" key="1">
    <source>
        <dbReference type="ARBA" id="ARBA00000085"/>
    </source>
</evidence>
<reference evidence="13 14" key="1">
    <citation type="submission" date="2023-07" db="EMBL/GenBank/DDBJ databases">
        <title>The novel representative of Negativicutes class, Anaeroselena agilis gen. nov. sp. nov.</title>
        <authorList>
            <person name="Prokofeva M.I."/>
            <person name="Elcheninov A.G."/>
            <person name="Klyukina A."/>
            <person name="Kublanov I.V."/>
            <person name="Frolov E.N."/>
            <person name="Podosokorskaya O.A."/>
        </authorList>
    </citation>
    <scope>NUCLEOTIDE SEQUENCE [LARGE SCALE GENOMIC DNA]</scope>
    <source>
        <strain evidence="13 14">4137-cl</strain>
    </source>
</reference>
<evidence type="ECO:0000256" key="6">
    <source>
        <dbReference type="ARBA" id="ARBA00022777"/>
    </source>
</evidence>
<dbReference type="SUPFAM" id="SSF47384">
    <property type="entry name" value="Homodimeric domain of signal transducing histidine kinase"/>
    <property type="match status" value="1"/>
</dbReference>
<evidence type="ECO:0000259" key="11">
    <source>
        <dbReference type="PROSITE" id="PS50112"/>
    </source>
</evidence>
<proteinExistence type="predicted"/>
<keyword evidence="4" id="KW-0808">Transferase</keyword>
<evidence type="ECO:0000259" key="12">
    <source>
        <dbReference type="PROSITE" id="PS50113"/>
    </source>
</evidence>
<feature type="domain" description="PAC" evidence="12">
    <location>
        <begin position="71"/>
        <end position="123"/>
    </location>
</feature>
<dbReference type="InterPro" id="IPR035965">
    <property type="entry name" value="PAS-like_dom_sf"/>
</dbReference>